<proteinExistence type="predicted"/>
<feature type="region of interest" description="Disordered" evidence="3">
    <location>
        <begin position="809"/>
        <end position="829"/>
    </location>
</feature>
<protein>
    <submittedName>
        <fullName evidence="5">Molybdopterin-dependent oxidoreductase</fullName>
    </submittedName>
</protein>
<evidence type="ECO:0000256" key="2">
    <source>
        <dbReference type="ARBA" id="ARBA00023002"/>
    </source>
</evidence>
<dbReference type="AlphaFoldDB" id="A0A6B0VLB0"/>
<dbReference type="EMBL" id="WUYX01000033">
    <property type="protein sequence ID" value="MXV62631.1"/>
    <property type="molecule type" value="Genomic_DNA"/>
</dbReference>
<sequence length="829" mass="91132">MSKSQPGETETETERESSSQSFTGTGLPRVEDHRILTGKAEYIHDITPENCLHMTLVRSMHAHADIASIDASEAEAHPECELVLTAEDLKESYHPMPTGVGRVKIGATGEAVELPEWALADQTARFVGEPVALVVASNRYAAEDVADLVEVEYDTLEAVADGMDAREDEVVLHESIGTNVVDNEHIEFGDPDAAFEEADHVVEGEYSWGRISGVPLETAGVVAQYDEESDSFDIDCNIQLHTLVDDMIHEPLGYDADDVRISVPPDVGGSYGTKIGIHRYCCLAAMASKELERPVKYEEDRIENLQGGDMHSSDREYEVRMAVDDDGTMRGLDVWFVDDFGAFPRYPINQVLKPLSVVTNSYEIDDVSYEYDLVLTNKTSQTAYRGFGVDPHIYALEMLVDQAAREIGMDPTEFRRRNLITPDQMPYTLPSKNIYDSGDYPATLDRIEEIIEDERDGGLLDPEVVESKREEGKYRGVQPSVIIEPGVSGSDWTDRQRSNREALDERSRDEVEELPEHLRAELREDGTVHAFLATDSSGQGHQTLVSQLLADELEILPSDIEVGYLDSVDAPTEYGSAASRMAVMLSGATVGVAERLVESAVELAADHWGVSTDDVTYQDGTVERLDADGSFSLADLAELDAERDERLTSVSYNYDHPATEYEEFDEALAQKFPVYPTAAFGANAPIVEVDVETGEVDILKFYTVRDCGTMLNPMIVEGQAHGGIAQGVGAALLEEFGYEDDGQPQAITLFDYLLPSIETVPEIEMEHTETPSPFTETGAKGVGEGGMIDAPASIATSINAALDPLEIDEPANRIPVSPDHLRTKLRDDE</sequence>
<dbReference type="PANTHER" id="PTHR11908:SF132">
    <property type="entry name" value="ALDEHYDE OXIDASE 1-RELATED"/>
    <property type="match status" value="1"/>
</dbReference>
<dbReference type="SUPFAM" id="SSF54665">
    <property type="entry name" value="CO dehydrogenase molybdoprotein N-domain-like"/>
    <property type="match status" value="1"/>
</dbReference>
<dbReference type="InterPro" id="IPR008274">
    <property type="entry name" value="AldOxase/xan_DH_MoCoBD1"/>
</dbReference>
<organism evidence="5 6">
    <name type="scientific">Natronorubrum halalkaliphilum</name>
    <dbReference type="NCBI Taxonomy" id="2691917"/>
    <lineage>
        <taxon>Archaea</taxon>
        <taxon>Methanobacteriati</taxon>
        <taxon>Methanobacteriota</taxon>
        <taxon>Stenosarchaea group</taxon>
        <taxon>Halobacteria</taxon>
        <taxon>Halobacteriales</taxon>
        <taxon>Natrialbaceae</taxon>
        <taxon>Natronorubrum</taxon>
    </lineage>
</organism>
<dbReference type="OrthoDB" id="57164at2157"/>
<evidence type="ECO:0000256" key="3">
    <source>
        <dbReference type="SAM" id="MobiDB-lite"/>
    </source>
</evidence>
<name>A0A6B0VLB0_9EURY</name>
<dbReference type="GO" id="GO:0016491">
    <property type="term" value="F:oxidoreductase activity"/>
    <property type="evidence" value="ECO:0007669"/>
    <property type="project" value="UniProtKB-KW"/>
</dbReference>
<feature type="domain" description="Aldehyde oxidase/xanthine dehydrogenase a/b hammerhead" evidence="4">
    <location>
        <begin position="37"/>
        <end position="157"/>
    </location>
</feature>
<feature type="compositionally biased region" description="Basic and acidic residues" evidence="3">
    <location>
        <begin position="819"/>
        <end position="829"/>
    </location>
</feature>
<dbReference type="Proteomes" id="UP000434101">
    <property type="component" value="Unassembled WGS sequence"/>
</dbReference>
<feature type="region of interest" description="Disordered" evidence="3">
    <location>
        <begin position="1"/>
        <end position="30"/>
    </location>
</feature>
<dbReference type="InterPro" id="IPR036856">
    <property type="entry name" value="Ald_Oxase/Xan_DH_a/b_sf"/>
</dbReference>
<evidence type="ECO:0000256" key="1">
    <source>
        <dbReference type="ARBA" id="ARBA00022505"/>
    </source>
</evidence>
<dbReference type="GO" id="GO:0005506">
    <property type="term" value="F:iron ion binding"/>
    <property type="evidence" value="ECO:0007669"/>
    <property type="project" value="InterPro"/>
</dbReference>
<feature type="compositionally biased region" description="Basic and acidic residues" evidence="3">
    <location>
        <begin position="492"/>
        <end position="511"/>
    </location>
</feature>
<dbReference type="SUPFAM" id="SSF56003">
    <property type="entry name" value="Molybdenum cofactor-binding domain"/>
    <property type="match status" value="1"/>
</dbReference>
<reference evidence="5 6" key="1">
    <citation type="submission" date="2020-01" db="EMBL/GenBank/DDBJ databases">
        <title>Natronorubrum sp. JWXQ-INN 674 isolated from Inner Mongolia Autonomous Region of China.</title>
        <authorList>
            <person name="Xue Q."/>
        </authorList>
    </citation>
    <scope>NUCLEOTIDE SEQUENCE [LARGE SCALE GENOMIC DNA]</scope>
    <source>
        <strain evidence="5 6">JWXQ-INN-674</strain>
    </source>
</reference>
<dbReference type="Pfam" id="PF02738">
    <property type="entry name" value="MoCoBD_1"/>
    <property type="match status" value="1"/>
</dbReference>
<dbReference type="InterPro" id="IPR046867">
    <property type="entry name" value="AldOxase/xan_DH_MoCoBD2"/>
</dbReference>
<evidence type="ECO:0000259" key="4">
    <source>
        <dbReference type="SMART" id="SM01008"/>
    </source>
</evidence>
<gene>
    <name evidence="5" type="ORF">GS429_11255</name>
</gene>
<feature type="region of interest" description="Disordered" evidence="3">
    <location>
        <begin position="485"/>
        <end position="511"/>
    </location>
</feature>
<dbReference type="Gene3D" id="3.90.1170.50">
    <property type="entry name" value="Aldehyde oxidase/xanthine dehydrogenase, a/b hammerhead"/>
    <property type="match status" value="1"/>
</dbReference>
<dbReference type="Pfam" id="PF20256">
    <property type="entry name" value="MoCoBD_2"/>
    <property type="match status" value="1"/>
</dbReference>
<keyword evidence="2" id="KW-0560">Oxidoreductase</keyword>
<dbReference type="InterPro" id="IPR037165">
    <property type="entry name" value="AldOxase/xan_DH_Mopterin-bd_sf"/>
</dbReference>
<dbReference type="PANTHER" id="PTHR11908">
    <property type="entry name" value="XANTHINE DEHYDROGENASE"/>
    <property type="match status" value="1"/>
</dbReference>
<dbReference type="InterPro" id="IPR000674">
    <property type="entry name" value="Ald_Oxase/Xan_DH_a/b"/>
</dbReference>
<evidence type="ECO:0000313" key="5">
    <source>
        <dbReference type="EMBL" id="MXV62631.1"/>
    </source>
</evidence>
<evidence type="ECO:0000313" key="6">
    <source>
        <dbReference type="Proteomes" id="UP000434101"/>
    </source>
</evidence>
<dbReference type="Gene3D" id="3.30.365.10">
    <property type="entry name" value="Aldehyde oxidase/xanthine dehydrogenase, molybdopterin binding domain"/>
    <property type="match status" value="4"/>
</dbReference>
<dbReference type="RefSeq" id="WP_160065455.1">
    <property type="nucleotide sequence ID" value="NZ_WUYX01000033.1"/>
</dbReference>
<keyword evidence="6" id="KW-1185">Reference proteome</keyword>
<comment type="caution">
    <text evidence="5">The sequence shown here is derived from an EMBL/GenBank/DDBJ whole genome shotgun (WGS) entry which is preliminary data.</text>
</comment>
<dbReference type="Pfam" id="PF01315">
    <property type="entry name" value="Ald_Xan_dh_C"/>
    <property type="match status" value="1"/>
</dbReference>
<keyword evidence="1" id="KW-0500">Molybdenum</keyword>
<dbReference type="SMART" id="SM01008">
    <property type="entry name" value="Ald_Xan_dh_C"/>
    <property type="match status" value="1"/>
</dbReference>
<dbReference type="InterPro" id="IPR016208">
    <property type="entry name" value="Ald_Oxase/xanthine_DH-like"/>
</dbReference>
<accession>A0A6B0VLB0</accession>